<dbReference type="EMBL" id="JAIVFG010000016">
    <property type="protein sequence ID" value="MDB0571448.1"/>
    <property type="molecule type" value="Genomic_DNA"/>
</dbReference>
<evidence type="ECO:0000313" key="3">
    <source>
        <dbReference type="Proteomes" id="UP001144050"/>
    </source>
</evidence>
<organism evidence="2 3">
    <name type="scientific">Ralstonia solanacearum</name>
    <name type="common">Pseudomonas solanacearum</name>
    <dbReference type="NCBI Taxonomy" id="305"/>
    <lineage>
        <taxon>Bacteria</taxon>
        <taxon>Pseudomonadati</taxon>
        <taxon>Pseudomonadota</taxon>
        <taxon>Betaproteobacteria</taxon>
        <taxon>Burkholderiales</taxon>
        <taxon>Burkholderiaceae</taxon>
        <taxon>Ralstonia</taxon>
        <taxon>Ralstonia solanacearum species complex</taxon>
    </lineage>
</organism>
<dbReference type="InterPro" id="IPR010090">
    <property type="entry name" value="Phage_tape_meas"/>
</dbReference>
<reference evidence="2" key="1">
    <citation type="submission" date="2021-09" db="EMBL/GenBank/DDBJ databases">
        <title>Genomic analysis of Ralstonia spp.</title>
        <authorList>
            <person name="Aburjaile F."/>
            <person name="Ariute J.C."/>
            <person name="Pais A.K.L."/>
            <person name="Albuquerque G.M.R."/>
            <person name="Silva A.M.F."/>
            <person name="Brenig B."/>
            <person name="Azevedo V."/>
            <person name="Matiuzzi M."/>
            <person name="Ramos R."/>
            <person name="Goes-Neto A."/>
            <person name="Soares S."/>
            <person name="Iseppon A.M.B."/>
            <person name="Souza E."/>
            <person name="Gama M."/>
        </authorList>
    </citation>
    <scope>NUCLEOTIDE SEQUENCE</scope>
    <source>
        <strain evidence="2">CCRMRs91</strain>
    </source>
</reference>
<sequence length="736" mass="76883">MGKKNLELALILALKDQASGGASRVLSRISTEAKQAGSAVDTVGQRFNAAADGAANLRRAAGGIGDLSGPESLSRTLRQVVLNANAAKRSLHGVSKVISSAHGFGQRIGEVGVAAYASYRAGKATMDVPVGAFADLEQATADLKISMMDAAGNVPDAFAKISKEAEVLGNKLPGTTKDYMMAARALIEQGTPANVVANGGLRASSYLGALLDMDRYEAATTVAKMREAYGLKDEELPQMADLMQRARYAFGIHPSDFKAAAAYAAPDYNTIGLTGLDKAKQLLAIQGMAATVGLESSSFGTNFAMMLKRTSQIDSRLGRKSREAREVKAMLDEHGISMQFYDAKGQFAGISNMLQQLAKLRGLSQLDQSKVLHRMFGVEASRPAQILVQKGYESWQDAMKRMDNQADIDTRINTKMDTFAAKLEALGGTVTNVMAQMGKPVGEAMKGKMDRLTGFLGDTVQPWLASHPRSSSALTIGAGVGTAGATFFGTRAVVGGIFRGMASGVPAGSAAQEAAVLRAARLGRVSPWLKGAGVAGLALTGVEAYDVATDDRLSGRSKAVELSGLAGGAVGAIAGAKLLGALGTAIMPGVGTAIGALLGGGIGYFGGAYLSRYLAGAALSPGQDRLDRLATDNGQMQRFPTLDDRLALGNGLMRELTMPQPQGRPTFDRLALGNGLMGELGMPREAGQVELKQAADALNRVAERPIVINLTSAVNLDGRQIATVVNEVSSRDASRH</sequence>
<dbReference type="RefSeq" id="WP_271656600.1">
    <property type="nucleotide sequence ID" value="NZ_JAIVFG010000016.1"/>
</dbReference>
<evidence type="ECO:0000259" key="1">
    <source>
        <dbReference type="Pfam" id="PF10145"/>
    </source>
</evidence>
<proteinExistence type="predicted"/>
<dbReference type="Pfam" id="PF10145">
    <property type="entry name" value="PhageMin_Tail"/>
    <property type="match status" value="1"/>
</dbReference>
<dbReference type="NCBIfam" id="TIGR01760">
    <property type="entry name" value="tape_meas_TP901"/>
    <property type="match status" value="1"/>
</dbReference>
<feature type="domain" description="Phage tail tape measure protein" evidence="1">
    <location>
        <begin position="163"/>
        <end position="377"/>
    </location>
</feature>
<gene>
    <name evidence="2" type="ORF">LBW59_11775</name>
</gene>
<name>A0AAW5ZPH7_RALSL</name>
<evidence type="ECO:0000313" key="2">
    <source>
        <dbReference type="EMBL" id="MDB0571448.1"/>
    </source>
</evidence>
<accession>A0AAW5ZPH7</accession>
<comment type="caution">
    <text evidence="2">The sequence shown here is derived from an EMBL/GenBank/DDBJ whole genome shotgun (WGS) entry which is preliminary data.</text>
</comment>
<dbReference type="AlphaFoldDB" id="A0AAW5ZPH7"/>
<dbReference type="Proteomes" id="UP001144050">
    <property type="component" value="Unassembled WGS sequence"/>
</dbReference>
<protein>
    <submittedName>
        <fullName evidence="2">Phage tail tape measure protein</fullName>
    </submittedName>
</protein>